<feature type="region of interest" description="Disordered" evidence="1">
    <location>
        <begin position="1"/>
        <end position="45"/>
    </location>
</feature>
<sequence>MGGRLGELSCDPMCMTEVGPTSPRPADRPEAPAAAGATVQAPAPSPAVERANRMSAANMIRSLVPLVVICLLLVAWQAFRTSNEDTVRDVDPASTVRLAAERAGYPVLAPDGLPEDYRPTSARTDAGFAAQGDPVTLEIGYLTPSQEFAGFTVSDDLRAEPVRTVLDGATEEEPVDVDGEPWTRLTTERGETALTREADGVVVIVTGSAADDELRTVAAAVAPVGG</sequence>
<evidence type="ECO:0000256" key="2">
    <source>
        <dbReference type="SAM" id="Phobius"/>
    </source>
</evidence>
<dbReference type="InterPro" id="IPR025339">
    <property type="entry name" value="DUF4245"/>
</dbReference>
<keyword evidence="2" id="KW-0472">Membrane</keyword>
<gene>
    <name evidence="3" type="ORF">SAMN05660748_0552</name>
</gene>
<feature type="compositionally biased region" description="Low complexity" evidence="1">
    <location>
        <begin position="31"/>
        <end position="42"/>
    </location>
</feature>
<accession>A0A285UYV3</accession>
<keyword evidence="2" id="KW-1133">Transmembrane helix</keyword>
<name>A0A285UYV3_9ACTN</name>
<dbReference type="AlphaFoldDB" id="A0A285UYV3"/>
<keyword evidence="4" id="KW-1185">Reference proteome</keyword>
<dbReference type="Proteomes" id="UP000219435">
    <property type="component" value="Unassembled WGS sequence"/>
</dbReference>
<keyword evidence="2" id="KW-0812">Transmembrane</keyword>
<evidence type="ECO:0008006" key="5">
    <source>
        <dbReference type="Google" id="ProtNLM"/>
    </source>
</evidence>
<dbReference type="Pfam" id="PF14030">
    <property type="entry name" value="DUF4245"/>
    <property type="match status" value="1"/>
</dbReference>
<evidence type="ECO:0000313" key="3">
    <source>
        <dbReference type="EMBL" id="SOC46973.1"/>
    </source>
</evidence>
<reference evidence="4" key="1">
    <citation type="submission" date="2017-08" db="EMBL/GenBank/DDBJ databases">
        <authorList>
            <person name="Varghese N."/>
            <person name="Submissions S."/>
        </authorList>
    </citation>
    <scope>NUCLEOTIDE SEQUENCE [LARGE SCALE GENOMIC DNA]</scope>
    <source>
        <strain evidence="4">DSM 4725</strain>
    </source>
</reference>
<organism evidence="3 4">
    <name type="scientific">Blastococcus aggregatus</name>
    <dbReference type="NCBI Taxonomy" id="38502"/>
    <lineage>
        <taxon>Bacteria</taxon>
        <taxon>Bacillati</taxon>
        <taxon>Actinomycetota</taxon>
        <taxon>Actinomycetes</taxon>
        <taxon>Geodermatophilales</taxon>
        <taxon>Geodermatophilaceae</taxon>
        <taxon>Blastococcus</taxon>
    </lineage>
</organism>
<feature type="transmembrane region" description="Helical" evidence="2">
    <location>
        <begin position="60"/>
        <end position="79"/>
    </location>
</feature>
<dbReference type="EMBL" id="OBQI01000001">
    <property type="protein sequence ID" value="SOC46973.1"/>
    <property type="molecule type" value="Genomic_DNA"/>
</dbReference>
<evidence type="ECO:0000313" key="4">
    <source>
        <dbReference type="Proteomes" id="UP000219435"/>
    </source>
</evidence>
<evidence type="ECO:0000256" key="1">
    <source>
        <dbReference type="SAM" id="MobiDB-lite"/>
    </source>
</evidence>
<protein>
    <recommendedName>
        <fullName evidence="5">DUF4245 domain-containing protein</fullName>
    </recommendedName>
</protein>
<proteinExistence type="predicted"/>